<sequence length="404" mass="43958">MLPILILLGGALALIGVLPSLPPTFNVGLIPSTLLLTPAVMEDFLLYLPSSPAVEGTAALVGDLVDGTAGVVGDIVDTIRNSAALASPEFIWLSDMSLSDIGYGSVYFDLDFVLVDTLGGADMANGTGDRLDMDISFVVAFDDEDGPKNAFNNTDEGEPDAANPPVSGTTADEVRNIVNLNSTEKAVVDVATADGDSDDGLHTVIEYEMFIILVAVSIYCIPTILLYGVPPVFAVISRLPIIDVLVDDIRSEFANPRLYMIKLMYVLAGLYLAEETLLGPLFGDPFVRIRWLMEHGWIDTMFLAQDFMILYLWAWWKLVVPTERALALDEMGLVKVPIFEEWVLHNTDGGAHRRCSETGGLSGPWARKVLKSFDKVYDVLLYDDKGIAAVFVQPETTVLFGDLD</sequence>
<accession>A0A4Y9XYG8</accession>
<gene>
    <name evidence="3" type="ORF">EVJ58_g8393</name>
</gene>
<feature type="chain" id="PRO_5021288666" evidence="2">
    <location>
        <begin position="20"/>
        <end position="404"/>
    </location>
</feature>
<dbReference type="EMBL" id="SEKV01000614">
    <property type="protein sequence ID" value="TFY55206.1"/>
    <property type="molecule type" value="Genomic_DNA"/>
</dbReference>
<evidence type="ECO:0000256" key="1">
    <source>
        <dbReference type="SAM" id="MobiDB-lite"/>
    </source>
</evidence>
<name>A0A4Y9XYG8_9APHY</name>
<comment type="caution">
    <text evidence="3">The sequence shown here is derived from an EMBL/GenBank/DDBJ whole genome shotgun (WGS) entry which is preliminary data.</text>
</comment>
<protein>
    <submittedName>
        <fullName evidence="3">Uncharacterized protein</fullName>
    </submittedName>
</protein>
<feature type="region of interest" description="Disordered" evidence="1">
    <location>
        <begin position="148"/>
        <end position="169"/>
    </location>
</feature>
<dbReference type="Proteomes" id="UP000298390">
    <property type="component" value="Unassembled WGS sequence"/>
</dbReference>
<feature type="signal peptide" evidence="2">
    <location>
        <begin position="1"/>
        <end position="19"/>
    </location>
</feature>
<evidence type="ECO:0000313" key="3">
    <source>
        <dbReference type="EMBL" id="TFY55206.1"/>
    </source>
</evidence>
<evidence type="ECO:0000256" key="2">
    <source>
        <dbReference type="SAM" id="SignalP"/>
    </source>
</evidence>
<reference evidence="3 4" key="1">
    <citation type="submission" date="2019-01" db="EMBL/GenBank/DDBJ databases">
        <title>Genome sequencing of the rare red list fungi Fomitopsis rosea.</title>
        <authorList>
            <person name="Buettner E."/>
            <person name="Kellner H."/>
        </authorList>
    </citation>
    <scope>NUCLEOTIDE SEQUENCE [LARGE SCALE GENOMIC DNA]</scope>
    <source>
        <strain evidence="3 4">DSM 105464</strain>
    </source>
</reference>
<proteinExistence type="predicted"/>
<keyword evidence="2" id="KW-0732">Signal</keyword>
<dbReference type="AlphaFoldDB" id="A0A4Y9XYG8"/>
<organism evidence="3 4">
    <name type="scientific">Rhodofomes roseus</name>
    <dbReference type="NCBI Taxonomy" id="34475"/>
    <lineage>
        <taxon>Eukaryota</taxon>
        <taxon>Fungi</taxon>
        <taxon>Dikarya</taxon>
        <taxon>Basidiomycota</taxon>
        <taxon>Agaricomycotina</taxon>
        <taxon>Agaricomycetes</taxon>
        <taxon>Polyporales</taxon>
        <taxon>Rhodofomes</taxon>
    </lineage>
</organism>
<evidence type="ECO:0000313" key="4">
    <source>
        <dbReference type="Proteomes" id="UP000298390"/>
    </source>
</evidence>